<keyword evidence="1" id="KW-0812">Transmembrane</keyword>
<protein>
    <recommendedName>
        <fullName evidence="4">DUF5668 domain-containing protein</fullName>
    </recommendedName>
</protein>
<dbReference type="RefSeq" id="WP_078498326.1">
    <property type="nucleotide sequence ID" value="NZ_MSZX01000003.1"/>
</dbReference>
<keyword evidence="1" id="KW-1133">Transmembrane helix</keyword>
<evidence type="ECO:0000313" key="3">
    <source>
        <dbReference type="Proteomes" id="UP000190188"/>
    </source>
</evidence>
<evidence type="ECO:0000256" key="1">
    <source>
        <dbReference type="SAM" id="Phobius"/>
    </source>
</evidence>
<sequence length="168" mass="18832">MNRNLFVGAILIVLGALLVFSGGEAWSTGTMFTYFWPTLFVIPVGVFLHWMYFSVTNRRGVGLLIPGGILVTTGVVCQISMLFDSWAIMWPGFILAVAVGLFEFYWMGSRNRYLLIPINILTALSTIFFVVFTISSLFSHLYVGKPILAMILILVGAFILFFKKKELV</sequence>
<dbReference type="EMBL" id="MSZX01000003">
    <property type="protein sequence ID" value="OPA79328.1"/>
    <property type="molecule type" value="Genomic_DNA"/>
</dbReference>
<evidence type="ECO:0008006" key="4">
    <source>
        <dbReference type="Google" id="ProtNLM"/>
    </source>
</evidence>
<accession>A0A1T2XHQ1</accession>
<organism evidence="2 3">
    <name type="scientific">Paenibacillus selenitireducens</name>
    <dbReference type="NCBI Taxonomy" id="1324314"/>
    <lineage>
        <taxon>Bacteria</taxon>
        <taxon>Bacillati</taxon>
        <taxon>Bacillota</taxon>
        <taxon>Bacilli</taxon>
        <taxon>Bacillales</taxon>
        <taxon>Paenibacillaceae</taxon>
        <taxon>Paenibacillus</taxon>
    </lineage>
</organism>
<evidence type="ECO:0000313" key="2">
    <source>
        <dbReference type="EMBL" id="OPA79328.1"/>
    </source>
</evidence>
<feature type="transmembrane region" description="Helical" evidence="1">
    <location>
        <begin position="60"/>
        <end position="81"/>
    </location>
</feature>
<comment type="caution">
    <text evidence="2">The sequence shown here is derived from an EMBL/GenBank/DDBJ whole genome shotgun (WGS) entry which is preliminary data.</text>
</comment>
<reference evidence="2 3" key="1">
    <citation type="submission" date="2017-01" db="EMBL/GenBank/DDBJ databases">
        <title>Genome analysis of Paenibacillus selenitrireducens ES3-24.</title>
        <authorList>
            <person name="Xu D."/>
            <person name="Yao R."/>
            <person name="Zheng S."/>
        </authorList>
    </citation>
    <scope>NUCLEOTIDE SEQUENCE [LARGE SCALE GENOMIC DNA]</scope>
    <source>
        <strain evidence="2 3">ES3-24</strain>
    </source>
</reference>
<keyword evidence="1" id="KW-0472">Membrane</keyword>
<gene>
    <name evidence="2" type="ORF">BVG16_09585</name>
</gene>
<name>A0A1T2XHQ1_9BACL</name>
<dbReference type="STRING" id="1324314.BVG16_09585"/>
<dbReference type="Proteomes" id="UP000190188">
    <property type="component" value="Unassembled WGS sequence"/>
</dbReference>
<feature type="transmembrane region" description="Helical" evidence="1">
    <location>
        <begin position="35"/>
        <end position="53"/>
    </location>
</feature>
<feature type="transmembrane region" description="Helical" evidence="1">
    <location>
        <begin position="87"/>
        <end position="106"/>
    </location>
</feature>
<dbReference type="OrthoDB" id="49365at2"/>
<dbReference type="AlphaFoldDB" id="A0A1T2XHQ1"/>
<proteinExistence type="predicted"/>
<keyword evidence="3" id="KW-1185">Reference proteome</keyword>
<feature type="transmembrane region" description="Helical" evidence="1">
    <location>
        <begin position="113"/>
        <end position="135"/>
    </location>
</feature>
<feature type="transmembrane region" description="Helical" evidence="1">
    <location>
        <begin position="141"/>
        <end position="162"/>
    </location>
</feature>